<feature type="domain" description="POTRA" evidence="9">
    <location>
        <begin position="44"/>
        <end position="112"/>
    </location>
</feature>
<dbReference type="EMBL" id="BAAAPY010000001">
    <property type="protein sequence ID" value="GAA2070577.1"/>
    <property type="molecule type" value="Genomic_DNA"/>
</dbReference>
<keyword evidence="2" id="KW-1003">Cell membrane</keyword>
<evidence type="ECO:0000256" key="8">
    <source>
        <dbReference type="SAM" id="Phobius"/>
    </source>
</evidence>
<evidence type="ECO:0000256" key="3">
    <source>
        <dbReference type="ARBA" id="ARBA00022618"/>
    </source>
</evidence>
<protein>
    <recommendedName>
        <fullName evidence="9">POTRA domain-containing protein</fullName>
    </recommendedName>
</protein>
<evidence type="ECO:0000256" key="7">
    <source>
        <dbReference type="ARBA" id="ARBA00023306"/>
    </source>
</evidence>
<reference evidence="10 11" key="1">
    <citation type="journal article" date="2019" name="Int. J. Syst. Evol. Microbiol.">
        <title>The Global Catalogue of Microorganisms (GCM) 10K type strain sequencing project: providing services to taxonomists for standard genome sequencing and annotation.</title>
        <authorList>
            <consortium name="The Broad Institute Genomics Platform"/>
            <consortium name="The Broad Institute Genome Sequencing Center for Infectious Disease"/>
            <person name="Wu L."/>
            <person name="Ma J."/>
        </authorList>
    </citation>
    <scope>NUCLEOTIDE SEQUENCE [LARGE SCALE GENOMIC DNA]</scope>
    <source>
        <strain evidence="10 11">JCM 15749</strain>
    </source>
</reference>
<evidence type="ECO:0000313" key="10">
    <source>
        <dbReference type="EMBL" id="GAA2070577.1"/>
    </source>
</evidence>
<dbReference type="InterPro" id="IPR050487">
    <property type="entry name" value="FtsQ_DivIB"/>
</dbReference>
<keyword evidence="11" id="KW-1185">Reference proteome</keyword>
<keyword evidence="6 8" id="KW-0472">Membrane</keyword>
<proteinExistence type="predicted"/>
<keyword evidence="7" id="KW-0131">Cell cycle</keyword>
<evidence type="ECO:0000256" key="5">
    <source>
        <dbReference type="ARBA" id="ARBA00022989"/>
    </source>
</evidence>
<dbReference type="PANTHER" id="PTHR37820:SF1">
    <property type="entry name" value="CELL DIVISION PROTEIN FTSQ"/>
    <property type="match status" value="1"/>
</dbReference>
<keyword evidence="5 8" id="KW-1133">Transmembrane helix</keyword>
<accession>A0ABN2VRZ5</accession>
<sequence>MTQGVFERVRRRDRRRRVLAVLVPVVLVAVAGAFVWLVWFSSLLAAETVTVDGLDTLEVEQVEEVAQVPIGRPLARIDTVGVEGRVGAMERVESVRVERSWPSTVRVVVREREPVGWVTSDGRMRVVDRFGIDFRTVERRPRRLVEIRVPSMEARQRQQSLASAAAVVHFLSVNDPALLADVRHVDVASRDSVVLALEGDRAVTWGSAARSEEKLTILASLLEAVPAAGYDVSAPEQPTTRD</sequence>
<name>A0ABN2VRZ5_9ACTN</name>
<dbReference type="PROSITE" id="PS51779">
    <property type="entry name" value="POTRA"/>
    <property type="match status" value="1"/>
</dbReference>
<dbReference type="Proteomes" id="UP001501480">
    <property type="component" value="Unassembled WGS sequence"/>
</dbReference>
<evidence type="ECO:0000256" key="6">
    <source>
        <dbReference type="ARBA" id="ARBA00023136"/>
    </source>
</evidence>
<gene>
    <name evidence="10" type="ORF">GCM10009821_04730</name>
</gene>
<keyword evidence="4 8" id="KW-0812">Transmembrane</keyword>
<organism evidence="10 11">
    <name type="scientific">Aeromicrobium halocynthiae</name>
    <dbReference type="NCBI Taxonomy" id="560557"/>
    <lineage>
        <taxon>Bacteria</taxon>
        <taxon>Bacillati</taxon>
        <taxon>Actinomycetota</taxon>
        <taxon>Actinomycetes</taxon>
        <taxon>Propionibacteriales</taxon>
        <taxon>Nocardioidaceae</taxon>
        <taxon>Aeromicrobium</taxon>
    </lineage>
</organism>
<evidence type="ECO:0000259" key="9">
    <source>
        <dbReference type="PROSITE" id="PS51779"/>
    </source>
</evidence>
<feature type="transmembrane region" description="Helical" evidence="8">
    <location>
        <begin position="18"/>
        <end position="39"/>
    </location>
</feature>
<keyword evidence="3" id="KW-0132">Cell division</keyword>
<evidence type="ECO:0000256" key="4">
    <source>
        <dbReference type="ARBA" id="ARBA00022692"/>
    </source>
</evidence>
<dbReference type="InterPro" id="IPR034746">
    <property type="entry name" value="POTRA"/>
</dbReference>
<dbReference type="Gene3D" id="3.10.20.310">
    <property type="entry name" value="membrane protein fhac"/>
    <property type="match status" value="1"/>
</dbReference>
<dbReference type="PANTHER" id="PTHR37820">
    <property type="entry name" value="CELL DIVISION PROTEIN DIVIB"/>
    <property type="match status" value="1"/>
</dbReference>
<evidence type="ECO:0000256" key="2">
    <source>
        <dbReference type="ARBA" id="ARBA00022475"/>
    </source>
</evidence>
<dbReference type="InterPro" id="IPR013685">
    <property type="entry name" value="POTRA_FtsQ_type"/>
</dbReference>
<comment type="subcellular location">
    <subcellularLocation>
        <location evidence="1">Membrane</location>
    </subcellularLocation>
</comment>
<comment type="caution">
    <text evidence="10">The sequence shown here is derived from an EMBL/GenBank/DDBJ whole genome shotgun (WGS) entry which is preliminary data.</text>
</comment>
<dbReference type="RefSeq" id="WP_344323829.1">
    <property type="nucleotide sequence ID" value="NZ_BAAAPY010000001.1"/>
</dbReference>
<evidence type="ECO:0000313" key="11">
    <source>
        <dbReference type="Proteomes" id="UP001501480"/>
    </source>
</evidence>
<dbReference type="Pfam" id="PF08478">
    <property type="entry name" value="POTRA_1"/>
    <property type="match status" value="1"/>
</dbReference>
<evidence type="ECO:0000256" key="1">
    <source>
        <dbReference type="ARBA" id="ARBA00004370"/>
    </source>
</evidence>